<evidence type="ECO:0000313" key="2">
    <source>
        <dbReference type="EMBL" id="MBK1855413.1"/>
    </source>
</evidence>
<name>A0AAE2SCM9_9BACT</name>
<dbReference type="InterPro" id="IPR000600">
    <property type="entry name" value="ROK"/>
</dbReference>
<dbReference type="AlphaFoldDB" id="A0AAE2SCM9"/>
<dbReference type="Proteomes" id="UP000634206">
    <property type="component" value="Unassembled WGS sequence"/>
</dbReference>
<evidence type="ECO:0000313" key="3">
    <source>
        <dbReference type="Proteomes" id="UP000634206"/>
    </source>
</evidence>
<dbReference type="PANTHER" id="PTHR18964:SF149">
    <property type="entry name" value="BIFUNCTIONAL UDP-N-ACETYLGLUCOSAMINE 2-EPIMERASE_N-ACETYLMANNOSAMINE KINASE"/>
    <property type="match status" value="1"/>
</dbReference>
<dbReference type="SUPFAM" id="SSF53067">
    <property type="entry name" value="Actin-like ATPase domain"/>
    <property type="match status" value="1"/>
</dbReference>
<dbReference type="Gene3D" id="3.30.420.40">
    <property type="match status" value="2"/>
</dbReference>
<comment type="similarity">
    <text evidence="1">Belongs to the ROK (NagC/XylR) family.</text>
</comment>
<dbReference type="RefSeq" id="WP_309490026.1">
    <property type="nucleotide sequence ID" value="NZ_JAENIG010000006.1"/>
</dbReference>
<proteinExistence type="inferred from homology"/>
<protein>
    <submittedName>
        <fullName evidence="2">ROK family protein</fullName>
    </submittedName>
</protein>
<gene>
    <name evidence="2" type="ORF">JIN83_10615</name>
</gene>
<accession>A0AAE2SCM9</accession>
<dbReference type="PANTHER" id="PTHR18964">
    <property type="entry name" value="ROK (REPRESSOR, ORF, KINASE) FAMILY"/>
    <property type="match status" value="1"/>
</dbReference>
<keyword evidence="3" id="KW-1185">Reference proteome</keyword>
<reference evidence="2" key="1">
    <citation type="submission" date="2021-01" db="EMBL/GenBank/DDBJ databases">
        <title>Modified the classification status of verrucomicrobia.</title>
        <authorList>
            <person name="Feng X."/>
        </authorList>
    </citation>
    <scope>NUCLEOTIDE SEQUENCE</scope>
    <source>
        <strain evidence="2">5K15</strain>
    </source>
</reference>
<dbReference type="Pfam" id="PF00480">
    <property type="entry name" value="ROK"/>
    <property type="match status" value="1"/>
</dbReference>
<evidence type="ECO:0000256" key="1">
    <source>
        <dbReference type="ARBA" id="ARBA00006479"/>
    </source>
</evidence>
<comment type="caution">
    <text evidence="2">The sequence shown here is derived from an EMBL/GenBank/DDBJ whole genome shotgun (WGS) entry which is preliminary data.</text>
</comment>
<organism evidence="2 3">
    <name type="scientific">Oceaniferula flava</name>
    <dbReference type="NCBI Taxonomy" id="2800421"/>
    <lineage>
        <taxon>Bacteria</taxon>
        <taxon>Pseudomonadati</taxon>
        <taxon>Verrucomicrobiota</taxon>
        <taxon>Verrucomicrobiia</taxon>
        <taxon>Verrucomicrobiales</taxon>
        <taxon>Verrucomicrobiaceae</taxon>
        <taxon>Oceaniferula</taxon>
    </lineage>
</organism>
<dbReference type="InterPro" id="IPR043129">
    <property type="entry name" value="ATPase_NBD"/>
</dbReference>
<sequence length="339" mass="36492">MKHYFAGLDIGGTTIKCMLVDAQGELAGDLIEVRSYVKEGYLRTFDQLREAMSALAKQAEITFDEIAAVGLDVPAPCSDGVVWGKANLGDDWVGTKIRDEFSKLIGKPVFMTNDCNAAAFGEWMYRPEHHGGLLYVAPGTGLGGGLVMPGGLLYEGNTGLALEVGDLSVPRFEKGELPVDGRGRRGCMEGWVSLVALRRQLANALEQAQYSDHPLAKSDAPIEEKAFQVRDYAEEGDPLAKEIFALQANVLGQGLGDLASILDPGLITIGGGLAETGFRDWFLEEVRKGFAERAMLPYQRSPLAPHDPTTVIEWAIGGDAAAAYGSARKAVELVPYQSE</sequence>
<dbReference type="EMBL" id="JAENIG010000006">
    <property type="protein sequence ID" value="MBK1855413.1"/>
    <property type="molecule type" value="Genomic_DNA"/>
</dbReference>